<accession>A0A917G1A1</accession>
<protein>
    <submittedName>
        <fullName evidence="2">Uncharacterized protein</fullName>
    </submittedName>
</protein>
<dbReference type="AlphaFoldDB" id="A0A917G1A1"/>
<gene>
    <name evidence="2" type="ORF">GCM10010916_38280</name>
</gene>
<dbReference type="EMBL" id="BMGR01000014">
    <property type="protein sequence ID" value="GGG17823.1"/>
    <property type="molecule type" value="Genomic_DNA"/>
</dbReference>
<feature type="transmembrane region" description="Helical" evidence="1">
    <location>
        <begin position="59"/>
        <end position="83"/>
    </location>
</feature>
<organism evidence="2 3">
    <name type="scientific">Paenibacillus abyssi</name>
    <dbReference type="NCBI Taxonomy" id="1340531"/>
    <lineage>
        <taxon>Bacteria</taxon>
        <taxon>Bacillati</taxon>
        <taxon>Bacillota</taxon>
        <taxon>Bacilli</taxon>
        <taxon>Bacillales</taxon>
        <taxon>Paenibacillaceae</taxon>
        <taxon>Paenibacillus</taxon>
    </lineage>
</organism>
<evidence type="ECO:0000313" key="2">
    <source>
        <dbReference type="EMBL" id="GGG17823.1"/>
    </source>
</evidence>
<comment type="caution">
    <text evidence="2">The sequence shown here is derived from an EMBL/GenBank/DDBJ whole genome shotgun (WGS) entry which is preliminary data.</text>
</comment>
<feature type="transmembrane region" description="Helical" evidence="1">
    <location>
        <begin position="6"/>
        <end position="22"/>
    </location>
</feature>
<reference evidence="2" key="2">
    <citation type="submission" date="2020-09" db="EMBL/GenBank/DDBJ databases">
        <authorList>
            <person name="Sun Q."/>
            <person name="Zhou Y."/>
        </authorList>
    </citation>
    <scope>NUCLEOTIDE SEQUENCE</scope>
    <source>
        <strain evidence="2">CGMCC 1.12987</strain>
    </source>
</reference>
<name>A0A917G1A1_9BACL</name>
<keyword evidence="1" id="KW-0472">Membrane</keyword>
<dbReference type="RefSeq" id="WP_188532679.1">
    <property type="nucleotide sequence ID" value="NZ_BMGR01000014.1"/>
</dbReference>
<evidence type="ECO:0000256" key="1">
    <source>
        <dbReference type="SAM" id="Phobius"/>
    </source>
</evidence>
<dbReference type="Proteomes" id="UP000644756">
    <property type="component" value="Unassembled WGS sequence"/>
</dbReference>
<proteinExistence type="predicted"/>
<reference evidence="2" key="1">
    <citation type="journal article" date="2014" name="Int. J. Syst. Evol. Microbiol.">
        <title>Complete genome sequence of Corynebacterium casei LMG S-19264T (=DSM 44701T), isolated from a smear-ripened cheese.</title>
        <authorList>
            <consortium name="US DOE Joint Genome Institute (JGI-PGF)"/>
            <person name="Walter F."/>
            <person name="Albersmeier A."/>
            <person name="Kalinowski J."/>
            <person name="Ruckert C."/>
        </authorList>
    </citation>
    <scope>NUCLEOTIDE SEQUENCE</scope>
    <source>
        <strain evidence="2">CGMCC 1.12987</strain>
    </source>
</reference>
<keyword evidence="1" id="KW-1133">Transmembrane helix</keyword>
<feature type="transmembrane region" description="Helical" evidence="1">
    <location>
        <begin position="29"/>
        <end position="47"/>
    </location>
</feature>
<evidence type="ECO:0000313" key="3">
    <source>
        <dbReference type="Proteomes" id="UP000644756"/>
    </source>
</evidence>
<sequence length="94" mass="11113">MDPTTIVFLIFALAYTYGTYAAKQRNYRLPYILLLIGTIITWVMFLWDTPQETKGFALNGIFFMLSQVFIVWPMVIIGVIVWITQSWRRKREKS</sequence>
<keyword evidence="1" id="KW-0812">Transmembrane</keyword>
<keyword evidence="3" id="KW-1185">Reference proteome</keyword>